<sequence>MKKQCVRAAIATAVSVICGVLGTPANAEQYIELTTPASTMSKLEVKFASGNINGAAKCGDGRCTLVARQVIVGGVRDVRTDHSTMAGYVYYDGYEGELRDVLMMTGNAADGIMRLEFPYSGQLDFLNVKAEVKDGIVPWNINLYEYNSTNPVYYFTFACQKVSSIVGNDNVDRNCLFKTDKMTDWNISYDDVQQAVFTERRKITMTYPDKIEIEGIRQHKVIMGSMSRDGDVIVESQVTLNGGLIDWQIKDAASGTDTCKISSGACEWTLTPPLSEVRPGVIKGNAIITATVQ</sequence>
<dbReference type="EMBL" id="DAAYJB010000019">
    <property type="protein sequence ID" value="HAG4415418.1"/>
    <property type="molecule type" value="Genomic_DNA"/>
</dbReference>
<keyword evidence="1" id="KW-0732">Signal</keyword>
<feature type="chain" id="PRO_5036198810" evidence="1">
    <location>
        <begin position="28"/>
        <end position="293"/>
    </location>
</feature>
<dbReference type="EMBL" id="DAAYJC010000021">
    <property type="protein sequence ID" value="HAG4424226.1"/>
    <property type="molecule type" value="Genomic_DNA"/>
</dbReference>
<reference evidence="3" key="1">
    <citation type="journal article" date="2018" name="Genome Biol.">
        <title>SKESA: strategic k-mer extension for scrupulous assemblies.</title>
        <authorList>
            <person name="Souvorov A."/>
            <person name="Agarwala R."/>
            <person name="Lipman D.J."/>
        </authorList>
    </citation>
    <scope>NUCLEOTIDE SEQUENCE</scope>
    <source>
        <strain evidence="3">MA.MC_08-0123</strain>
        <strain evidence="2">MA.MC_08-0298</strain>
    </source>
</reference>
<evidence type="ECO:0000256" key="1">
    <source>
        <dbReference type="SAM" id="SignalP"/>
    </source>
</evidence>
<evidence type="ECO:0000313" key="2">
    <source>
        <dbReference type="EMBL" id="HAG4415418.1"/>
    </source>
</evidence>
<dbReference type="AlphaFoldDB" id="A0A763MW14"/>
<feature type="signal peptide" evidence="1">
    <location>
        <begin position="1"/>
        <end position="27"/>
    </location>
</feature>
<gene>
    <name evidence="3" type="ORF">G8431_004413</name>
    <name evidence="2" type="ORF">G8505_004409</name>
</gene>
<comment type="caution">
    <text evidence="3">The sequence shown here is derived from an EMBL/GenBank/DDBJ whole genome shotgun (WGS) entry which is preliminary data.</text>
</comment>
<evidence type="ECO:0000313" key="3">
    <source>
        <dbReference type="EMBL" id="HAG4424226.1"/>
    </source>
</evidence>
<reference evidence="3" key="2">
    <citation type="submission" date="2020-02" db="EMBL/GenBank/DDBJ databases">
        <authorList>
            <consortium name="NCBI Pathogen Detection Project"/>
        </authorList>
    </citation>
    <scope>NUCLEOTIDE SEQUENCE</scope>
    <source>
        <strain evidence="3">MA.MC_08-0123</strain>
        <strain evidence="2">MA.MC_08-0298</strain>
    </source>
</reference>
<proteinExistence type="predicted"/>
<organism evidence="3">
    <name type="scientific">Salmonella enterica</name>
    <name type="common">Salmonella choleraesuis</name>
    <dbReference type="NCBI Taxonomy" id="28901"/>
    <lineage>
        <taxon>Bacteria</taxon>
        <taxon>Pseudomonadati</taxon>
        <taxon>Pseudomonadota</taxon>
        <taxon>Gammaproteobacteria</taxon>
        <taxon>Enterobacterales</taxon>
        <taxon>Enterobacteriaceae</taxon>
        <taxon>Salmonella</taxon>
    </lineage>
</organism>
<accession>A0A763MW14</accession>
<name>A0A763MW14_SALER</name>
<protein>
    <submittedName>
        <fullName evidence="3">Uncharacterized protein</fullName>
    </submittedName>
</protein>